<dbReference type="GeneID" id="107109432"/>
<feature type="coiled-coil region" evidence="1">
    <location>
        <begin position="385"/>
        <end position="412"/>
    </location>
</feature>
<name>A0ABM1JVP8_GEKJA</name>
<feature type="compositionally biased region" description="Polar residues" evidence="2">
    <location>
        <begin position="323"/>
        <end position="335"/>
    </location>
</feature>
<keyword evidence="4" id="KW-1185">Reference proteome</keyword>
<dbReference type="InterPro" id="IPR040467">
    <property type="entry name" value="CCDC66_dom"/>
</dbReference>
<keyword evidence="1" id="KW-0175">Coiled coil</keyword>
<feature type="region of interest" description="Disordered" evidence="2">
    <location>
        <begin position="313"/>
        <end position="349"/>
    </location>
</feature>
<gene>
    <name evidence="5" type="primary">CCDC66</name>
</gene>
<accession>A0ABM1JVP8</accession>
<evidence type="ECO:0000256" key="2">
    <source>
        <dbReference type="SAM" id="MobiDB-lite"/>
    </source>
</evidence>
<feature type="region of interest" description="Disordered" evidence="2">
    <location>
        <begin position="793"/>
        <end position="884"/>
    </location>
</feature>
<feature type="region of interest" description="Disordered" evidence="2">
    <location>
        <begin position="721"/>
        <end position="751"/>
    </location>
</feature>
<protein>
    <submittedName>
        <fullName evidence="5">Coiled-coil domain-containing protein 66</fullName>
    </submittedName>
</protein>
<dbReference type="Pfam" id="PF15236">
    <property type="entry name" value="CCDC66"/>
    <property type="match status" value="1"/>
</dbReference>
<feature type="coiled-coil region" evidence="1">
    <location>
        <begin position="511"/>
        <end position="599"/>
    </location>
</feature>
<feature type="domain" description="CCDC66" evidence="3">
    <location>
        <begin position="453"/>
        <end position="605"/>
    </location>
</feature>
<feature type="compositionally biased region" description="Basic and acidic residues" evidence="2">
    <location>
        <begin position="809"/>
        <end position="823"/>
    </location>
</feature>
<feature type="compositionally biased region" description="Basic and acidic residues" evidence="2">
    <location>
        <begin position="862"/>
        <end position="875"/>
    </location>
</feature>
<feature type="region of interest" description="Disordered" evidence="2">
    <location>
        <begin position="449"/>
        <end position="480"/>
    </location>
</feature>
<dbReference type="PANTHER" id="PTHR22736">
    <property type="entry name" value="COILED-COIL DOMAIN-CONTAINING PROTEIN 66"/>
    <property type="match status" value="1"/>
</dbReference>
<dbReference type="Proteomes" id="UP000694871">
    <property type="component" value="Unplaced"/>
</dbReference>
<feature type="compositionally biased region" description="Low complexity" evidence="2">
    <location>
        <begin position="336"/>
        <end position="349"/>
    </location>
</feature>
<evidence type="ECO:0000313" key="5">
    <source>
        <dbReference type="RefSeq" id="XP_015265535.1"/>
    </source>
</evidence>
<proteinExistence type="predicted"/>
<evidence type="ECO:0000259" key="3">
    <source>
        <dbReference type="Pfam" id="PF15236"/>
    </source>
</evidence>
<feature type="compositionally biased region" description="Polar residues" evidence="2">
    <location>
        <begin position="451"/>
        <end position="468"/>
    </location>
</feature>
<evidence type="ECO:0000256" key="1">
    <source>
        <dbReference type="SAM" id="Coils"/>
    </source>
</evidence>
<feature type="compositionally biased region" description="Basic and acidic residues" evidence="2">
    <location>
        <begin position="736"/>
        <end position="746"/>
    </location>
</feature>
<reference evidence="5" key="1">
    <citation type="submission" date="2025-08" db="UniProtKB">
        <authorList>
            <consortium name="RefSeq"/>
        </authorList>
    </citation>
    <scope>IDENTIFICATION</scope>
</reference>
<dbReference type="PANTHER" id="PTHR22736:SF2">
    <property type="entry name" value="COILED-COIL DOMAIN-CONTAINING PROTEIN 66"/>
    <property type="match status" value="1"/>
</dbReference>
<dbReference type="RefSeq" id="XP_015265535.1">
    <property type="nucleotide sequence ID" value="XM_015410049.1"/>
</dbReference>
<organism evidence="4 5">
    <name type="scientific">Gekko japonicus</name>
    <name type="common">Schlegel's Japanese gecko</name>
    <dbReference type="NCBI Taxonomy" id="146911"/>
    <lineage>
        <taxon>Eukaryota</taxon>
        <taxon>Metazoa</taxon>
        <taxon>Chordata</taxon>
        <taxon>Craniata</taxon>
        <taxon>Vertebrata</taxon>
        <taxon>Euteleostomi</taxon>
        <taxon>Lepidosauria</taxon>
        <taxon>Squamata</taxon>
        <taxon>Bifurcata</taxon>
        <taxon>Gekkota</taxon>
        <taxon>Gekkonidae</taxon>
        <taxon>Gekkoninae</taxon>
        <taxon>Gekko</taxon>
    </lineage>
</organism>
<feature type="compositionally biased region" description="Polar residues" evidence="2">
    <location>
        <begin position="721"/>
        <end position="730"/>
    </location>
</feature>
<sequence>MNLGDGLKLETEILDGKTRLILAPSVGKSKSSVKMCNKNKILKHTLRTKQNGNVLKSVQTTCDKNECLMKHRTGSSLSATKGGKNHEILSPTKESSQKDHAFIIHNDSTTAKPDIYTTRVSVKKPLVSNKKSKKPPISVEDLRDSLVCLTQQQLEQILMAVKEGTNGVLQCHDEKGEETIQNSLDTNPPDQVPEEENIMGLLHKAGETLFVPSENSSRNKGALKQAEQNIITNSWKPADMFSTLGERERDKHLLDAKKSQWKKELDEQVALKKKLKENLESKYHQWQKADAVKNCSEKGQMANQVQMPFSEDLSAATEDSHICGSSTTEASDPSPSISSGQTGQFSSFSSPDLPAAIRSSFVLGEATPVEHAFSAVKREQQKKWLEELDKQKEAAKLRKKEEKCDLSKAEEHDQWTMHFDSFRNHAYSSSQYPLNTTYKKPTEILHFSPEPQDSITFTPTEVESSGKSVGSHISEPSQKGSFLRSMTALLDPAQIEERERRRQKQIEHQKAIMAQVEEKRMKKQLEEEQRKREEQEEECQLAKEQELMKKQFEEDLLRQKQKEEIMTLKTNELYQSMQRAQELAQRLKQEQRIKELAQKGHDISKLQKNLGGSNLLHESYSADLNGFPDVIQLPDHCSAENTRMVNQDIKTVLSPRKDTAVQTDCVNTDVYIEQTRSGRLDCMSPDISVEYKVDSNSKKCKKEPQYTDKKKISEKENIVSYSNLNEPTTQKSKHIKPLERNEKRPDWNINKPCKRFVPASERYPRCLQKQREEKKARRQMELLQLVERNIPGNLCQKKSISPAPSPSPHNEDKGNAVRKEESSPKNNLIEPRSDSPPVPAVKSRLQRQMKASDFSSNNSNYVKEKSIYKDKHQSERPAPSAEIERPPSAYFVPYVRTNEVYYLDPDAPMTRPSTHDLQYQQLNDSYHTPRQIFSSDHVRDPLFNPNVVRDRQQAILKGLSELRQGLLQKQKELETCLIPSIISQEENFISPF</sequence>
<evidence type="ECO:0000313" key="4">
    <source>
        <dbReference type="Proteomes" id="UP000694871"/>
    </source>
</evidence>
<dbReference type="InterPro" id="IPR039183">
    <property type="entry name" value="CCD66"/>
</dbReference>